<dbReference type="PANTHER" id="PTHR42883:SF2">
    <property type="entry name" value="THYMIDYLYLTRANSFERASE"/>
    <property type="match status" value="1"/>
</dbReference>
<evidence type="ECO:0000313" key="2">
    <source>
        <dbReference type="EMBL" id="SEK53335.1"/>
    </source>
</evidence>
<organism evidence="2 3">
    <name type="scientific">Alkalibacterium pelagium</name>
    <dbReference type="NCBI Taxonomy" id="426702"/>
    <lineage>
        <taxon>Bacteria</taxon>
        <taxon>Bacillati</taxon>
        <taxon>Bacillota</taxon>
        <taxon>Bacilli</taxon>
        <taxon>Lactobacillales</taxon>
        <taxon>Carnobacteriaceae</taxon>
        <taxon>Alkalibacterium</taxon>
    </lineage>
</organism>
<dbReference type="InterPro" id="IPR029044">
    <property type="entry name" value="Nucleotide-diphossugar_trans"/>
</dbReference>
<name>A0A1H7HYM8_9LACT</name>
<reference evidence="3" key="1">
    <citation type="submission" date="2016-10" db="EMBL/GenBank/DDBJ databases">
        <authorList>
            <person name="Varghese N."/>
            <person name="Submissions S."/>
        </authorList>
    </citation>
    <scope>NUCLEOTIDE SEQUENCE [LARGE SCALE GENOMIC DNA]</scope>
    <source>
        <strain evidence="3">DSM 19183</strain>
    </source>
</reference>
<dbReference type="STRING" id="426702.SAMN04488099_103167"/>
<evidence type="ECO:0000259" key="1">
    <source>
        <dbReference type="Pfam" id="PF00483"/>
    </source>
</evidence>
<keyword evidence="3" id="KW-1185">Reference proteome</keyword>
<dbReference type="SUPFAM" id="SSF53448">
    <property type="entry name" value="Nucleotide-diphospho-sugar transferases"/>
    <property type="match status" value="1"/>
</dbReference>
<accession>A0A1H7HYM8</accession>
<dbReference type="OrthoDB" id="9803871at2"/>
<gene>
    <name evidence="2" type="ORF">SAMN04488099_103167</name>
</gene>
<feature type="domain" description="Nucleotidyl transferase" evidence="1">
    <location>
        <begin position="2"/>
        <end position="238"/>
    </location>
</feature>
<dbReference type="Pfam" id="PF00483">
    <property type="entry name" value="NTP_transferase"/>
    <property type="match status" value="1"/>
</dbReference>
<dbReference type="AlphaFoldDB" id="A0A1H7HYM8"/>
<dbReference type="EMBL" id="FNZU01000003">
    <property type="protein sequence ID" value="SEK53335.1"/>
    <property type="molecule type" value="Genomic_DNA"/>
</dbReference>
<sequence>MKAIILAAGYATRLYPLTKDRPKPLLEVAGKSILDHIIEKMMNVSELDEIIIVTNDKFTSHFEKWLDKVDYNKSISVVNDGTLTNDTRLGAIGDIQYVIDNHGVKDDLMILAGDNLFDFELSDFADYFNEKDSDCITAYLEENKTQLKRAGVVKLDNMDKVLSFEEKPQHPKSSYCVPAFYLYKKETLPLIRQYLDEGHNPDAPGHFVPYLLNNRPVHAYRFEGKRYDIGTVESYERVKGIFEGK</sequence>
<proteinExistence type="predicted"/>
<dbReference type="RefSeq" id="WP_091479372.1">
    <property type="nucleotide sequence ID" value="NZ_BJYC01000006.1"/>
</dbReference>
<protein>
    <submittedName>
        <fullName evidence="2">Glucose-1-phosphate thymidylyltransferase</fullName>
    </submittedName>
</protein>
<keyword evidence="2" id="KW-0808">Transferase</keyword>
<dbReference type="PANTHER" id="PTHR42883">
    <property type="entry name" value="GLUCOSE-1-PHOSPHATE THYMIDYLTRANSFERASE"/>
    <property type="match status" value="1"/>
</dbReference>
<dbReference type="InterPro" id="IPR005835">
    <property type="entry name" value="NTP_transferase_dom"/>
</dbReference>
<dbReference type="Gene3D" id="3.90.550.10">
    <property type="entry name" value="Spore Coat Polysaccharide Biosynthesis Protein SpsA, Chain A"/>
    <property type="match status" value="1"/>
</dbReference>
<dbReference type="CDD" id="cd04181">
    <property type="entry name" value="NTP_transferase"/>
    <property type="match status" value="1"/>
</dbReference>
<evidence type="ECO:0000313" key="3">
    <source>
        <dbReference type="Proteomes" id="UP000199081"/>
    </source>
</evidence>
<dbReference type="Proteomes" id="UP000199081">
    <property type="component" value="Unassembled WGS sequence"/>
</dbReference>
<dbReference type="GO" id="GO:0016740">
    <property type="term" value="F:transferase activity"/>
    <property type="evidence" value="ECO:0007669"/>
    <property type="project" value="UniProtKB-KW"/>
</dbReference>